<feature type="region of interest" description="Disordered" evidence="1">
    <location>
        <begin position="1"/>
        <end position="22"/>
    </location>
</feature>
<dbReference type="Proteomes" id="UP000799753">
    <property type="component" value="Unassembled WGS sequence"/>
</dbReference>
<dbReference type="AlphaFoldDB" id="A0A6A6SC44"/>
<keyword evidence="3" id="KW-1185">Reference proteome</keyword>
<sequence>MSAANHQASSSSNPRSTTAAATTAITSTTCSYHSQVLSMSPNSNPQDLSPMTRFLYEGPAEQSALFIRADNGGLSINKGCSCSSNASGKQGTGSDTGSAF</sequence>
<evidence type="ECO:0000313" key="3">
    <source>
        <dbReference type="Proteomes" id="UP000799753"/>
    </source>
</evidence>
<name>A0A6A6SC44_9PLEO</name>
<protein>
    <submittedName>
        <fullName evidence="2">Uncharacterized protein</fullName>
    </submittedName>
</protein>
<reference evidence="2" key="1">
    <citation type="journal article" date="2020" name="Stud. Mycol.">
        <title>101 Dothideomycetes genomes: a test case for predicting lifestyles and emergence of pathogens.</title>
        <authorList>
            <person name="Haridas S."/>
            <person name="Albert R."/>
            <person name="Binder M."/>
            <person name="Bloem J."/>
            <person name="Labutti K."/>
            <person name="Salamov A."/>
            <person name="Andreopoulos B."/>
            <person name="Baker S."/>
            <person name="Barry K."/>
            <person name="Bills G."/>
            <person name="Bluhm B."/>
            <person name="Cannon C."/>
            <person name="Castanera R."/>
            <person name="Culley D."/>
            <person name="Daum C."/>
            <person name="Ezra D."/>
            <person name="Gonzalez J."/>
            <person name="Henrissat B."/>
            <person name="Kuo A."/>
            <person name="Liang C."/>
            <person name="Lipzen A."/>
            <person name="Lutzoni F."/>
            <person name="Magnuson J."/>
            <person name="Mondo S."/>
            <person name="Nolan M."/>
            <person name="Ohm R."/>
            <person name="Pangilinan J."/>
            <person name="Park H.-J."/>
            <person name="Ramirez L."/>
            <person name="Alfaro M."/>
            <person name="Sun H."/>
            <person name="Tritt A."/>
            <person name="Yoshinaga Y."/>
            <person name="Zwiers L.-H."/>
            <person name="Turgeon B."/>
            <person name="Goodwin S."/>
            <person name="Spatafora J."/>
            <person name="Crous P."/>
            <person name="Grigoriev I."/>
        </authorList>
    </citation>
    <scope>NUCLEOTIDE SEQUENCE</scope>
    <source>
        <strain evidence="2">CBS 473.64</strain>
    </source>
</reference>
<dbReference type="EMBL" id="MU006778">
    <property type="protein sequence ID" value="KAF2644411.1"/>
    <property type="molecule type" value="Genomic_DNA"/>
</dbReference>
<gene>
    <name evidence="2" type="ORF">P280DRAFT_534836</name>
</gene>
<accession>A0A6A6SC44</accession>
<evidence type="ECO:0000313" key="2">
    <source>
        <dbReference type="EMBL" id="KAF2644411.1"/>
    </source>
</evidence>
<evidence type="ECO:0000256" key="1">
    <source>
        <dbReference type="SAM" id="MobiDB-lite"/>
    </source>
</evidence>
<organism evidence="2 3">
    <name type="scientific">Massarina eburnea CBS 473.64</name>
    <dbReference type="NCBI Taxonomy" id="1395130"/>
    <lineage>
        <taxon>Eukaryota</taxon>
        <taxon>Fungi</taxon>
        <taxon>Dikarya</taxon>
        <taxon>Ascomycota</taxon>
        <taxon>Pezizomycotina</taxon>
        <taxon>Dothideomycetes</taxon>
        <taxon>Pleosporomycetidae</taxon>
        <taxon>Pleosporales</taxon>
        <taxon>Massarineae</taxon>
        <taxon>Massarinaceae</taxon>
        <taxon>Massarina</taxon>
    </lineage>
</organism>
<dbReference type="OrthoDB" id="3547690at2759"/>
<proteinExistence type="predicted"/>
<feature type="region of interest" description="Disordered" evidence="1">
    <location>
        <begin position="79"/>
        <end position="100"/>
    </location>
</feature>